<dbReference type="SUPFAM" id="SSF58014">
    <property type="entry name" value="Coiled-coil domain of nucleotide exchange factor GrpE"/>
    <property type="match status" value="1"/>
</dbReference>
<feature type="compositionally biased region" description="Basic and acidic residues" evidence="7">
    <location>
        <begin position="12"/>
        <end position="22"/>
    </location>
</feature>
<dbReference type="SUPFAM" id="SSF51064">
    <property type="entry name" value="Head domain of nucleotide exchange factor GrpE"/>
    <property type="match status" value="1"/>
</dbReference>
<reference evidence="8 9" key="1">
    <citation type="submission" date="2023-03" db="EMBL/GenBank/DDBJ databases">
        <title>Fodinicurvata sp. CAU 1616 isolated from sea sendiment.</title>
        <authorList>
            <person name="Kim W."/>
        </authorList>
    </citation>
    <scope>NUCLEOTIDE SEQUENCE [LARGE SCALE GENOMIC DNA]</scope>
    <source>
        <strain evidence="8 9">CAU 1616</strain>
    </source>
</reference>
<dbReference type="InterPro" id="IPR000740">
    <property type="entry name" value="GrpE"/>
</dbReference>
<feature type="compositionally biased region" description="Low complexity" evidence="7">
    <location>
        <begin position="214"/>
        <end position="226"/>
    </location>
</feature>
<dbReference type="CDD" id="cd00446">
    <property type="entry name" value="GrpE"/>
    <property type="match status" value="1"/>
</dbReference>
<dbReference type="InterPro" id="IPR013805">
    <property type="entry name" value="GrpE_CC"/>
</dbReference>
<dbReference type="Proteomes" id="UP001215503">
    <property type="component" value="Unassembled WGS sequence"/>
</dbReference>
<evidence type="ECO:0000256" key="3">
    <source>
        <dbReference type="ARBA" id="ARBA00023186"/>
    </source>
</evidence>
<dbReference type="NCBIfam" id="NF010738">
    <property type="entry name" value="PRK14140.1"/>
    <property type="match status" value="1"/>
</dbReference>
<comment type="similarity">
    <text evidence="1 4 6">Belongs to the GrpE family.</text>
</comment>
<keyword evidence="2 4" id="KW-0346">Stress response</keyword>
<keyword evidence="9" id="KW-1185">Reference proteome</keyword>
<evidence type="ECO:0000256" key="2">
    <source>
        <dbReference type="ARBA" id="ARBA00023016"/>
    </source>
</evidence>
<gene>
    <name evidence="4 8" type="primary">grpE</name>
    <name evidence="8" type="ORF">P2G67_03645</name>
</gene>
<dbReference type="PANTHER" id="PTHR21237">
    <property type="entry name" value="GRPE PROTEIN"/>
    <property type="match status" value="1"/>
</dbReference>
<proteinExistence type="inferred from homology"/>
<dbReference type="PROSITE" id="PS01071">
    <property type="entry name" value="GRPE"/>
    <property type="match status" value="1"/>
</dbReference>
<organism evidence="8 9">
    <name type="scientific">Aquibaculum arenosum</name>
    <dbReference type="NCBI Taxonomy" id="3032591"/>
    <lineage>
        <taxon>Bacteria</taxon>
        <taxon>Pseudomonadati</taxon>
        <taxon>Pseudomonadota</taxon>
        <taxon>Alphaproteobacteria</taxon>
        <taxon>Rhodospirillales</taxon>
        <taxon>Rhodovibrionaceae</taxon>
        <taxon>Aquibaculum</taxon>
    </lineage>
</organism>
<accession>A0ABT5YJU7</accession>
<feature type="compositionally biased region" description="Basic and acidic residues" evidence="7">
    <location>
        <begin position="227"/>
        <end position="238"/>
    </location>
</feature>
<name>A0ABT5YJU7_9PROT</name>
<keyword evidence="3 4" id="KW-0143">Chaperone</keyword>
<dbReference type="PRINTS" id="PR00773">
    <property type="entry name" value="GRPEPROTEIN"/>
</dbReference>
<protein>
    <recommendedName>
        <fullName evidence="4 5">Protein GrpE</fullName>
    </recommendedName>
    <alternativeName>
        <fullName evidence="4">HSP-70 cofactor</fullName>
    </alternativeName>
</protein>
<evidence type="ECO:0000256" key="1">
    <source>
        <dbReference type="ARBA" id="ARBA00009054"/>
    </source>
</evidence>
<feature type="compositionally biased region" description="Acidic residues" evidence="7">
    <location>
        <begin position="47"/>
        <end position="58"/>
    </location>
</feature>
<feature type="region of interest" description="Disordered" evidence="7">
    <location>
        <begin position="1"/>
        <end position="63"/>
    </location>
</feature>
<dbReference type="Gene3D" id="3.90.20.20">
    <property type="match status" value="1"/>
</dbReference>
<evidence type="ECO:0000256" key="5">
    <source>
        <dbReference type="RuleBase" id="RU000639"/>
    </source>
</evidence>
<dbReference type="HAMAP" id="MF_01151">
    <property type="entry name" value="GrpE"/>
    <property type="match status" value="1"/>
</dbReference>
<evidence type="ECO:0000256" key="7">
    <source>
        <dbReference type="SAM" id="MobiDB-lite"/>
    </source>
</evidence>
<comment type="function">
    <text evidence="4 5">Participates actively in the response to hyperosmotic and heat shock by preventing the aggregation of stress-denatured proteins, in association with DnaK and GrpE. It is the nucleotide exchange factor for DnaK and may function as a thermosensor. Unfolded proteins bind initially to DnaJ; upon interaction with the DnaJ-bound protein, DnaK hydrolyzes its bound ATP, resulting in the formation of a stable complex. GrpE releases ADP from DnaK; ATP binding to DnaK triggers the release of the substrate protein, thus completing the reaction cycle. Several rounds of ATP-dependent interactions between DnaJ, DnaK and GrpE are required for fully efficient folding.</text>
</comment>
<dbReference type="Gene3D" id="2.30.22.10">
    <property type="entry name" value="Head domain of nucleotide exchange factor GrpE"/>
    <property type="match status" value="1"/>
</dbReference>
<comment type="caution">
    <text evidence="8">The sequence shown here is derived from an EMBL/GenBank/DDBJ whole genome shotgun (WGS) entry which is preliminary data.</text>
</comment>
<sequence length="238" mass="25277">MVTHSTPPGGKDAPRDDTKDEAAAADASAEVLDFPESEAGATSEGEGLAEGESMESDDPLAVLKAEADGLRQEVTELKDQLLRALAEAENVRNRAKREREETLRYAAAPLAKDLLPVADNLHRAIEAVPAEAAEADERLKGLLVGVEMTEKALLDTLAKHGVAQVDPLGEKLDPHRHEAMMEVQDPSKPSGTVAQVFEIGYVLHERLLRPARVAVAKGGPAPGAAKSSDDTAGEERQS</sequence>
<dbReference type="PANTHER" id="PTHR21237:SF23">
    <property type="entry name" value="GRPE PROTEIN HOMOLOG, MITOCHONDRIAL"/>
    <property type="match status" value="1"/>
</dbReference>
<feature type="region of interest" description="Disordered" evidence="7">
    <location>
        <begin position="214"/>
        <end position="238"/>
    </location>
</feature>
<dbReference type="InterPro" id="IPR009012">
    <property type="entry name" value="GrpE_head"/>
</dbReference>
<evidence type="ECO:0000313" key="8">
    <source>
        <dbReference type="EMBL" id="MDF2095065.1"/>
    </source>
</evidence>
<keyword evidence="4" id="KW-0963">Cytoplasm</keyword>
<feature type="compositionally biased region" description="Low complexity" evidence="7">
    <location>
        <begin position="37"/>
        <end position="46"/>
    </location>
</feature>
<evidence type="ECO:0000256" key="6">
    <source>
        <dbReference type="RuleBase" id="RU004478"/>
    </source>
</evidence>
<comment type="subunit">
    <text evidence="4">Homodimer.</text>
</comment>
<comment type="subcellular location">
    <subcellularLocation>
        <location evidence="4">Cytoplasm</location>
    </subcellularLocation>
</comment>
<evidence type="ECO:0000313" key="9">
    <source>
        <dbReference type="Proteomes" id="UP001215503"/>
    </source>
</evidence>
<dbReference type="RefSeq" id="WP_275820127.1">
    <property type="nucleotide sequence ID" value="NZ_JARHUD010000002.1"/>
</dbReference>
<dbReference type="EMBL" id="JARHUD010000002">
    <property type="protein sequence ID" value="MDF2095065.1"/>
    <property type="molecule type" value="Genomic_DNA"/>
</dbReference>
<evidence type="ECO:0000256" key="4">
    <source>
        <dbReference type="HAMAP-Rule" id="MF_01151"/>
    </source>
</evidence>
<dbReference type="Pfam" id="PF01025">
    <property type="entry name" value="GrpE"/>
    <property type="match status" value="1"/>
</dbReference>